<gene>
    <name evidence="1" type="ORF">MILVUS5_LOCUS20918</name>
</gene>
<dbReference type="Proteomes" id="UP001177021">
    <property type="component" value="Unassembled WGS sequence"/>
</dbReference>
<comment type="caution">
    <text evidence="1">The sequence shown here is derived from an EMBL/GenBank/DDBJ whole genome shotgun (WGS) entry which is preliminary data.</text>
</comment>
<evidence type="ECO:0000313" key="2">
    <source>
        <dbReference type="Proteomes" id="UP001177021"/>
    </source>
</evidence>
<evidence type="ECO:0000313" key="1">
    <source>
        <dbReference type="EMBL" id="CAJ2653610.1"/>
    </source>
</evidence>
<dbReference type="EMBL" id="CASHSV030000206">
    <property type="protein sequence ID" value="CAJ2653610.1"/>
    <property type="molecule type" value="Genomic_DNA"/>
</dbReference>
<proteinExistence type="predicted"/>
<accession>A0ACB0K8G1</accession>
<name>A0ACB0K8G1_TRIPR</name>
<keyword evidence="2" id="KW-1185">Reference proteome</keyword>
<protein>
    <submittedName>
        <fullName evidence="1">Uncharacterized protein</fullName>
    </submittedName>
</protein>
<organism evidence="1 2">
    <name type="scientific">Trifolium pratense</name>
    <name type="common">Red clover</name>
    <dbReference type="NCBI Taxonomy" id="57577"/>
    <lineage>
        <taxon>Eukaryota</taxon>
        <taxon>Viridiplantae</taxon>
        <taxon>Streptophyta</taxon>
        <taxon>Embryophyta</taxon>
        <taxon>Tracheophyta</taxon>
        <taxon>Spermatophyta</taxon>
        <taxon>Magnoliopsida</taxon>
        <taxon>eudicotyledons</taxon>
        <taxon>Gunneridae</taxon>
        <taxon>Pentapetalae</taxon>
        <taxon>rosids</taxon>
        <taxon>fabids</taxon>
        <taxon>Fabales</taxon>
        <taxon>Fabaceae</taxon>
        <taxon>Papilionoideae</taxon>
        <taxon>50 kb inversion clade</taxon>
        <taxon>NPAAA clade</taxon>
        <taxon>Hologalegina</taxon>
        <taxon>IRL clade</taxon>
        <taxon>Trifolieae</taxon>
        <taxon>Trifolium</taxon>
    </lineage>
</organism>
<reference evidence="1" key="1">
    <citation type="submission" date="2023-10" db="EMBL/GenBank/DDBJ databases">
        <authorList>
            <person name="Rodriguez Cubillos JULIANA M."/>
            <person name="De Vega J."/>
        </authorList>
    </citation>
    <scope>NUCLEOTIDE SEQUENCE</scope>
</reference>
<sequence length="151" mass="17105">MTRVKTTPRPRSPLVLPKLTVRKPIRPMHNKTCNPPKNDICTTESSGKEIHYRGVRKRPWGRYGAEIRDPLNKTRLWLGTFKTAKEAALAYDQKAISFYGERAVTNFPIREDILDDNAQIPLAAVYPAQIPPSNAPLVNNCETIECHSSCY</sequence>